<dbReference type="Pfam" id="PF00443">
    <property type="entry name" value="UCH"/>
    <property type="match status" value="1"/>
</dbReference>
<dbReference type="PROSITE" id="PS50235">
    <property type="entry name" value="USP_3"/>
    <property type="match status" value="1"/>
</dbReference>
<dbReference type="Proteomes" id="UP000224567">
    <property type="component" value="Unassembled WGS sequence"/>
</dbReference>
<reference evidence="3" key="2">
    <citation type="journal article" date="2017" name="J. Anim. Genet.">
        <title>Multiple reference genome sequences of hot pepper reveal the massive evolution of plant disease resistance genes by retroduplication.</title>
        <authorList>
            <person name="Kim S."/>
            <person name="Park J."/>
            <person name="Yeom S.-I."/>
            <person name="Kim Y.-M."/>
            <person name="Seo E."/>
            <person name="Kim K.-T."/>
            <person name="Kim M.-S."/>
            <person name="Lee J.M."/>
            <person name="Cheong K."/>
            <person name="Shin H.-S."/>
            <person name="Kim S.-B."/>
            <person name="Han K."/>
            <person name="Lee J."/>
            <person name="Park M."/>
            <person name="Lee H.-A."/>
            <person name="Lee H.-Y."/>
            <person name="Lee Y."/>
            <person name="Oh S."/>
            <person name="Lee J.H."/>
            <person name="Choi E."/>
            <person name="Choi E."/>
            <person name="Lee S.E."/>
            <person name="Jeon J."/>
            <person name="Kim H."/>
            <person name="Choi G."/>
            <person name="Song H."/>
            <person name="Lee J."/>
            <person name="Lee S.-C."/>
            <person name="Kwon J.-K."/>
            <person name="Lee H.-Y."/>
            <person name="Koo N."/>
            <person name="Hong Y."/>
            <person name="Kim R.W."/>
            <person name="Kang W.-H."/>
            <person name="Huh J.H."/>
            <person name="Kang B.-C."/>
            <person name="Yang T.-J."/>
            <person name="Lee Y.-H."/>
            <person name="Bennetzen J.L."/>
            <person name="Choi D."/>
        </authorList>
    </citation>
    <scope>NUCLEOTIDE SEQUENCE [LARGE SCALE GENOMIC DNA]</scope>
    <source>
        <strain evidence="3">cv. PBC81</strain>
    </source>
</reference>
<dbReference type="PANTHER" id="PTHR24006">
    <property type="entry name" value="UBIQUITIN CARBOXYL-TERMINAL HYDROLASE"/>
    <property type="match status" value="1"/>
</dbReference>
<dbReference type="GO" id="GO:0004843">
    <property type="term" value="F:cysteine-type deubiquitinase activity"/>
    <property type="evidence" value="ECO:0007669"/>
    <property type="project" value="InterPro"/>
</dbReference>
<proteinExistence type="predicted"/>
<organism evidence="2 3">
    <name type="scientific">Capsicum baccatum</name>
    <name type="common">Peruvian pepper</name>
    <dbReference type="NCBI Taxonomy" id="33114"/>
    <lineage>
        <taxon>Eukaryota</taxon>
        <taxon>Viridiplantae</taxon>
        <taxon>Streptophyta</taxon>
        <taxon>Embryophyta</taxon>
        <taxon>Tracheophyta</taxon>
        <taxon>Spermatophyta</taxon>
        <taxon>Magnoliopsida</taxon>
        <taxon>eudicotyledons</taxon>
        <taxon>Gunneridae</taxon>
        <taxon>Pentapetalae</taxon>
        <taxon>asterids</taxon>
        <taxon>lamiids</taxon>
        <taxon>Solanales</taxon>
        <taxon>Solanaceae</taxon>
        <taxon>Solanoideae</taxon>
        <taxon>Capsiceae</taxon>
        <taxon>Capsicum</taxon>
    </lineage>
</organism>
<dbReference type="Gene3D" id="3.90.70.10">
    <property type="entry name" value="Cysteine proteinases"/>
    <property type="match status" value="1"/>
</dbReference>
<evidence type="ECO:0000259" key="1">
    <source>
        <dbReference type="PROSITE" id="PS50235"/>
    </source>
</evidence>
<feature type="domain" description="USP" evidence="1">
    <location>
        <begin position="1"/>
        <end position="116"/>
    </location>
</feature>
<dbReference type="AlphaFoldDB" id="A0A2G2W1H3"/>
<accession>A0A2G2W1H3</accession>
<evidence type="ECO:0000313" key="3">
    <source>
        <dbReference type="Proteomes" id="UP000224567"/>
    </source>
</evidence>
<protein>
    <recommendedName>
        <fullName evidence="1">USP domain-containing protein</fullName>
    </recommendedName>
</protein>
<evidence type="ECO:0000313" key="2">
    <source>
        <dbReference type="EMBL" id="PHT39078.1"/>
    </source>
</evidence>
<reference evidence="2 3" key="1">
    <citation type="journal article" date="2017" name="Genome Biol.">
        <title>New reference genome sequences of hot pepper reveal the massive evolution of plant disease-resistance genes by retroduplication.</title>
        <authorList>
            <person name="Kim S."/>
            <person name="Park J."/>
            <person name="Yeom S.I."/>
            <person name="Kim Y.M."/>
            <person name="Seo E."/>
            <person name="Kim K.T."/>
            <person name="Kim M.S."/>
            <person name="Lee J.M."/>
            <person name="Cheong K."/>
            <person name="Shin H.S."/>
            <person name="Kim S.B."/>
            <person name="Han K."/>
            <person name="Lee J."/>
            <person name="Park M."/>
            <person name="Lee H.A."/>
            <person name="Lee H.Y."/>
            <person name="Lee Y."/>
            <person name="Oh S."/>
            <person name="Lee J.H."/>
            <person name="Choi E."/>
            <person name="Choi E."/>
            <person name="Lee S.E."/>
            <person name="Jeon J."/>
            <person name="Kim H."/>
            <person name="Choi G."/>
            <person name="Song H."/>
            <person name="Lee J."/>
            <person name="Lee S.C."/>
            <person name="Kwon J.K."/>
            <person name="Lee H.Y."/>
            <person name="Koo N."/>
            <person name="Hong Y."/>
            <person name="Kim R.W."/>
            <person name="Kang W.H."/>
            <person name="Huh J.H."/>
            <person name="Kang B.C."/>
            <person name="Yang T.J."/>
            <person name="Lee Y.H."/>
            <person name="Bennetzen J.L."/>
            <person name="Choi D."/>
        </authorList>
    </citation>
    <scope>NUCLEOTIDE SEQUENCE [LARGE SCALE GENOMIC DNA]</scope>
    <source>
        <strain evidence="3">cv. PBC81</strain>
    </source>
</reference>
<dbReference type="EMBL" id="MLFT02000009">
    <property type="protein sequence ID" value="PHT39078.1"/>
    <property type="molecule type" value="Genomic_DNA"/>
</dbReference>
<dbReference type="GO" id="GO:0005829">
    <property type="term" value="C:cytosol"/>
    <property type="evidence" value="ECO:0007669"/>
    <property type="project" value="TreeGrafter"/>
</dbReference>
<keyword evidence="3" id="KW-1185">Reference proteome</keyword>
<dbReference type="GO" id="GO:0005634">
    <property type="term" value="C:nucleus"/>
    <property type="evidence" value="ECO:0007669"/>
    <property type="project" value="TreeGrafter"/>
</dbReference>
<dbReference type="InterPro" id="IPR050164">
    <property type="entry name" value="Peptidase_C19"/>
</dbReference>
<dbReference type="SUPFAM" id="SSF54001">
    <property type="entry name" value="Cysteine proteinases"/>
    <property type="match status" value="1"/>
</dbReference>
<name>A0A2G2W1H3_CAPBA</name>
<dbReference type="PANTHER" id="PTHR24006:SF747">
    <property type="entry name" value="UBIQUITIN CARBOXYL-TERMINAL HYDROLASE 20"/>
    <property type="match status" value="1"/>
</dbReference>
<sequence length="145" mass="16878">MLDNAPSVVVFHLKRFQNDGSVVQKVDKCASFSLELDLLPYSNHNNQTNNEEMKYDLYAVIVIVHAGFTSSSGHYYSFIRPAPNDWYKFDDSEMTIMKYDIPLLDRNTRFLLWPVKIRVVLTQMDLDDALLGFDKMPSSWMDEDK</sequence>
<dbReference type="STRING" id="33114.A0A2G2W1H3"/>
<dbReference type="OrthoDB" id="1271729at2759"/>
<dbReference type="InterPro" id="IPR028889">
    <property type="entry name" value="USP"/>
</dbReference>
<dbReference type="InterPro" id="IPR001394">
    <property type="entry name" value="Peptidase_C19_UCH"/>
</dbReference>
<comment type="caution">
    <text evidence="2">The sequence shown here is derived from an EMBL/GenBank/DDBJ whole genome shotgun (WGS) entry which is preliminary data.</text>
</comment>
<dbReference type="InterPro" id="IPR038765">
    <property type="entry name" value="Papain-like_cys_pep_sf"/>
</dbReference>
<gene>
    <name evidence="2" type="ORF">CQW23_22651</name>
</gene>
<dbReference type="GO" id="GO:0016579">
    <property type="term" value="P:protein deubiquitination"/>
    <property type="evidence" value="ECO:0007669"/>
    <property type="project" value="InterPro"/>
</dbReference>